<proteinExistence type="inferred from homology"/>
<organism evidence="6 7">
    <name type="scientific">Cucumis melo</name>
    <name type="common">Muskmelon</name>
    <dbReference type="NCBI Taxonomy" id="3656"/>
    <lineage>
        <taxon>Eukaryota</taxon>
        <taxon>Viridiplantae</taxon>
        <taxon>Streptophyta</taxon>
        <taxon>Embryophyta</taxon>
        <taxon>Tracheophyta</taxon>
        <taxon>Spermatophyta</taxon>
        <taxon>Magnoliopsida</taxon>
        <taxon>eudicotyledons</taxon>
        <taxon>Gunneridae</taxon>
        <taxon>Pentapetalae</taxon>
        <taxon>rosids</taxon>
        <taxon>fabids</taxon>
        <taxon>Cucurbitales</taxon>
        <taxon>Cucurbitaceae</taxon>
        <taxon>Benincaseae</taxon>
        <taxon>Cucumis</taxon>
    </lineage>
</organism>
<dbReference type="PROSITE" id="PS51858">
    <property type="entry name" value="PPPDE"/>
    <property type="match status" value="1"/>
</dbReference>
<evidence type="ECO:0000256" key="2">
    <source>
        <dbReference type="ARBA" id="ARBA00022670"/>
    </source>
</evidence>
<dbReference type="InterPro" id="IPR042266">
    <property type="entry name" value="PPPDE_sf"/>
</dbReference>
<evidence type="ECO:0000256" key="1">
    <source>
        <dbReference type="ARBA" id="ARBA00008140"/>
    </source>
</evidence>
<feature type="domain" description="PPPDE" evidence="5">
    <location>
        <begin position="80"/>
        <end position="217"/>
    </location>
</feature>
<dbReference type="SMART" id="SM01179">
    <property type="entry name" value="DUF862"/>
    <property type="match status" value="1"/>
</dbReference>
<evidence type="ECO:0000256" key="3">
    <source>
        <dbReference type="ARBA" id="ARBA00022801"/>
    </source>
</evidence>
<reference evidence="7" key="1">
    <citation type="submission" date="2025-08" db="UniProtKB">
        <authorList>
            <consortium name="RefSeq"/>
        </authorList>
    </citation>
    <scope>IDENTIFICATION</scope>
    <source>
        <tissue evidence="7">Stem</tissue>
    </source>
</reference>
<feature type="chain" id="PRO_5045389353" evidence="4">
    <location>
        <begin position="17"/>
        <end position="283"/>
    </location>
</feature>
<dbReference type="RefSeq" id="XP_050938345.1">
    <property type="nucleotide sequence ID" value="XM_051082388.1"/>
</dbReference>
<dbReference type="Pfam" id="PF05903">
    <property type="entry name" value="Peptidase_C97"/>
    <property type="match status" value="1"/>
</dbReference>
<evidence type="ECO:0000313" key="7">
    <source>
        <dbReference type="RefSeq" id="XP_050938345.1"/>
    </source>
</evidence>
<dbReference type="PANTHER" id="PTHR12378">
    <property type="entry name" value="DESUMOYLATING ISOPEPTIDASE"/>
    <property type="match status" value="1"/>
</dbReference>
<dbReference type="InterPro" id="IPR008580">
    <property type="entry name" value="PPPDE_dom"/>
</dbReference>
<protein>
    <submittedName>
        <fullName evidence="7">DeSI-like protein At4g17486 isoform X1</fullName>
    </submittedName>
</protein>
<keyword evidence="2" id="KW-0645">Protease</keyword>
<name>A0ABM3KKN8_CUCME</name>
<comment type="similarity">
    <text evidence="1">Belongs to the DeSI family.</text>
</comment>
<evidence type="ECO:0000313" key="6">
    <source>
        <dbReference type="Proteomes" id="UP001652600"/>
    </source>
</evidence>
<keyword evidence="3" id="KW-0378">Hydrolase</keyword>
<evidence type="ECO:0000259" key="5">
    <source>
        <dbReference type="PROSITE" id="PS51858"/>
    </source>
</evidence>
<dbReference type="Gene3D" id="3.90.1720.30">
    <property type="entry name" value="PPPDE domains"/>
    <property type="match status" value="1"/>
</dbReference>
<dbReference type="GeneID" id="103487954"/>
<gene>
    <name evidence="7" type="primary">LOC103487954</name>
</gene>
<evidence type="ECO:0000256" key="4">
    <source>
        <dbReference type="SAM" id="SignalP"/>
    </source>
</evidence>
<dbReference type="PANTHER" id="PTHR12378:SF48">
    <property type="entry name" value="PUTATIVE THIOL PEPTIDASE FAMILY PROTEIN-RELATED"/>
    <property type="match status" value="1"/>
</dbReference>
<keyword evidence="4" id="KW-0732">Signal</keyword>
<keyword evidence="6" id="KW-1185">Reference proteome</keyword>
<dbReference type="Proteomes" id="UP001652600">
    <property type="component" value="Chromosome 3"/>
</dbReference>
<accession>A0ABM3KKN8</accession>
<feature type="signal peptide" evidence="4">
    <location>
        <begin position="1"/>
        <end position="16"/>
    </location>
</feature>
<sequence>MNLSCLCTFPILVIYSACPCNRLERGINRSLIFFFVNKMKLKLGSKKWKSTAPRLKGKSPSLSFCLFSKSKSVNYGPGTTPVYLNVYDLTPVNGYVYWAGLGIFHSGVEVHGVEYAFGAHDYPTSGVFEVEPRQCPGFKFRRSILIGTTCLDPHEVREFIEQRSSNYYGDTYHLIVKNCNHFCRDVCHQLTGKSIPKWVNRLAKIGSICNCILPESLRISAVRHDPTYLPYETEKTKLRSVFSSLSSISSRQKQLSSNSLFLQSPSKGWELKKSNSEPSCLKA</sequence>